<sequence>MNSNPSHGNDLIVDFPSINMKSVRFSPTTEGRYISYPTRREKADKWYSRDDKARFDRNMIRDAIMCSRFMESFCANHEQDKVQELMMH</sequence>
<keyword evidence="2" id="KW-1185">Reference proteome</keyword>
<protein>
    <submittedName>
        <fullName evidence="1">Uncharacterized protein</fullName>
    </submittedName>
</protein>
<evidence type="ECO:0000313" key="1">
    <source>
        <dbReference type="EMBL" id="KAL3767252.1"/>
    </source>
</evidence>
<accession>A0ABD3MV14</accession>
<gene>
    <name evidence="1" type="ORF">ACHAWO_003936</name>
</gene>
<reference evidence="1 2" key="1">
    <citation type="submission" date="2024-10" db="EMBL/GenBank/DDBJ databases">
        <title>Updated reference genomes for cyclostephanoid diatoms.</title>
        <authorList>
            <person name="Roberts W.R."/>
            <person name="Alverson A.J."/>
        </authorList>
    </citation>
    <scope>NUCLEOTIDE SEQUENCE [LARGE SCALE GENOMIC DNA]</scope>
    <source>
        <strain evidence="1 2">AJA010-31</strain>
    </source>
</reference>
<evidence type="ECO:0000313" key="2">
    <source>
        <dbReference type="Proteomes" id="UP001530400"/>
    </source>
</evidence>
<dbReference type="EMBL" id="JALLPJ020001371">
    <property type="protein sequence ID" value="KAL3767252.1"/>
    <property type="molecule type" value="Genomic_DNA"/>
</dbReference>
<dbReference type="AlphaFoldDB" id="A0ABD3MV14"/>
<organism evidence="1 2">
    <name type="scientific">Cyclotella atomus</name>
    <dbReference type="NCBI Taxonomy" id="382360"/>
    <lineage>
        <taxon>Eukaryota</taxon>
        <taxon>Sar</taxon>
        <taxon>Stramenopiles</taxon>
        <taxon>Ochrophyta</taxon>
        <taxon>Bacillariophyta</taxon>
        <taxon>Coscinodiscophyceae</taxon>
        <taxon>Thalassiosirophycidae</taxon>
        <taxon>Stephanodiscales</taxon>
        <taxon>Stephanodiscaceae</taxon>
        <taxon>Cyclotella</taxon>
    </lineage>
</organism>
<name>A0ABD3MV14_9STRA</name>
<proteinExistence type="predicted"/>
<comment type="caution">
    <text evidence="1">The sequence shown here is derived from an EMBL/GenBank/DDBJ whole genome shotgun (WGS) entry which is preliminary data.</text>
</comment>
<dbReference type="Proteomes" id="UP001530400">
    <property type="component" value="Unassembled WGS sequence"/>
</dbReference>